<keyword evidence="1" id="KW-0175">Coiled coil</keyword>
<dbReference type="GeneID" id="105231722"/>
<feature type="coiled-coil region" evidence="1">
    <location>
        <begin position="49"/>
        <end position="132"/>
    </location>
</feature>
<evidence type="ECO:0000313" key="2">
    <source>
        <dbReference type="Proteomes" id="UP001652620"/>
    </source>
</evidence>
<dbReference type="AlphaFoldDB" id="A0A6I9W3Q7"/>
<feature type="coiled-coil region" evidence="1">
    <location>
        <begin position="171"/>
        <end position="263"/>
    </location>
</feature>
<feature type="coiled-coil region" evidence="1">
    <location>
        <begin position="289"/>
        <end position="404"/>
    </location>
</feature>
<proteinExistence type="predicted"/>
<accession>A0A6I9W3Q7</accession>
<dbReference type="Proteomes" id="UP001652620">
    <property type="component" value="Unplaced"/>
</dbReference>
<organism evidence="2 3">
    <name type="scientific">Bactrocera dorsalis</name>
    <name type="common">Oriental fruit fly</name>
    <name type="synonym">Dacus dorsalis</name>
    <dbReference type="NCBI Taxonomy" id="27457"/>
    <lineage>
        <taxon>Eukaryota</taxon>
        <taxon>Metazoa</taxon>
        <taxon>Ecdysozoa</taxon>
        <taxon>Arthropoda</taxon>
        <taxon>Hexapoda</taxon>
        <taxon>Insecta</taxon>
        <taxon>Pterygota</taxon>
        <taxon>Neoptera</taxon>
        <taxon>Endopterygota</taxon>
        <taxon>Diptera</taxon>
        <taxon>Brachycera</taxon>
        <taxon>Muscomorpha</taxon>
        <taxon>Tephritoidea</taxon>
        <taxon>Tephritidae</taxon>
        <taxon>Bactrocera</taxon>
        <taxon>Bactrocera</taxon>
    </lineage>
</organism>
<gene>
    <name evidence="3" type="primary">LOC105231722</name>
</gene>
<dbReference type="FunCoup" id="A0A6I9W3Q7">
    <property type="interactions" value="122"/>
</dbReference>
<dbReference type="KEGG" id="bdr:105231722"/>
<name>A0A6I9W3Q7_BACDO</name>
<sequence length="433" mass="50854">MPEKENKSTSSDHYVQLDEIKKTCENLISQTQTDLELFTHEQLHLRNQIEDILAENKTIDKKLEALKATTVQFTGESRDDATREKFTNDALLNIKKQIDSLEAENNELRSLNKSSRKRIQILESEIQNYRNYLCESKTVAEIKQKYETAMLVLENTIQTQKTQITKQSQVIENLFLQKDQLNKHIKNLEQEKESSNSATTTVTIEKLKAKLNESTRQTKELQLSLKMAKSVIEERYEREKCALQKVQEALSIAEAAVVDKEDAQKREQVVKEECDNLASTIGQVMDEAAKKVDQDMDEMRRKFSEKERSLLENQLHMKEEIKNHKKFNQILETRCNRFQQKYKDSMKEVENLTQQLESAVKALVEMENKISKQESLQKILMKRAEEKEDVIQNYIKTNTRLKEEYKNTLSDITKKFERQIYYLQNENARLRAK</sequence>
<evidence type="ECO:0000313" key="3">
    <source>
        <dbReference type="RefSeq" id="XP_011211455.2"/>
    </source>
</evidence>
<dbReference type="RefSeq" id="XP_011211455.2">
    <property type="nucleotide sequence ID" value="XM_011213153.4"/>
</dbReference>
<keyword evidence="2" id="KW-1185">Reference proteome</keyword>
<reference evidence="3" key="1">
    <citation type="submission" date="2025-08" db="UniProtKB">
        <authorList>
            <consortium name="RefSeq"/>
        </authorList>
    </citation>
    <scope>IDENTIFICATION</scope>
    <source>
        <tissue evidence="3">Adult</tissue>
    </source>
</reference>
<dbReference type="OrthoDB" id="551053at2759"/>
<protein>
    <submittedName>
        <fullName evidence="3">Centrosomal protein of 55 kDa isoform X1</fullName>
    </submittedName>
</protein>
<evidence type="ECO:0000256" key="1">
    <source>
        <dbReference type="SAM" id="Coils"/>
    </source>
</evidence>
<dbReference type="InParanoid" id="A0A6I9W3Q7"/>